<feature type="signal peptide" evidence="1">
    <location>
        <begin position="1"/>
        <end position="19"/>
    </location>
</feature>
<dbReference type="KEGG" id="buz:AYM40_13755"/>
<evidence type="ECO:0008006" key="4">
    <source>
        <dbReference type="Google" id="ProtNLM"/>
    </source>
</evidence>
<evidence type="ECO:0000313" key="3">
    <source>
        <dbReference type="Proteomes" id="UP000076852"/>
    </source>
</evidence>
<reference evidence="2 3" key="1">
    <citation type="journal article" date="2016" name="Gene">
        <title>PacBio SMRT assembly of a complex multi-replicon genome reveals chlorocatechol degradative operon in a region of genome plasticity.</title>
        <authorList>
            <person name="Ricker N."/>
            <person name="Shen S.Y."/>
            <person name="Goordial J."/>
            <person name="Jin S."/>
            <person name="Fulthorpe R.R."/>
        </authorList>
    </citation>
    <scope>NUCLEOTIDE SEQUENCE [LARGE SCALE GENOMIC DNA]</scope>
    <source>
        <strain evidence="2 3">OLGA172</strain>
    </source>
</reference>
<dbReference type="Proteomes" id="UP000076852">
    <property type="component" value="Chromosome 1"/>
</dbReference>
<dbReference type="PROSITE" id="PS51257">
    <property type="entry name" value="PROKAR_LIPOPROTEIN"/>
    <property type="match status" value="1"/>
</dbReference>
<feature type="chain" id="PRO_5007814204" description="Lipoprotein" evidence="1">
    <location>
        <begin position="20"/>
        <end position="208"/>
    </location>
</feature>
<protein>
    <recommendedName>
        <fullName evidence="4">Lipoprotein</fullName>
    </recommendedName>
</protein>
<gene>
    <name evidence="2" type="ORF">AYM40_13755</name>
</gene>
<accession>A0A160FM84</accession>
<sequence length="208" mass="19933">MKIRILSIACVTIAATLLAACTAVYKNSDACEQLMRSKLAETSSADTLKIAHTGAGIDGSRVVVEGSIEHVTTASEVAAASAASAAASAAQVANAPRPVSGVRAASAVSAAASASDAAATPGVTAASALDAAATSGVTAAPASGATAASASLAASGADAASLKSAKPKKTRTAAAAECTFHGSALSVFSWLAPAKLATPPGHDNEATE</sequence>
<dbReference type="EMBL" id="CP014578">
    <property type="protein sequence ID" value="ANB73306.1"/>
    <property type="molecule type" value="Genomic_DNA"/>
</dbReference>
<dbReference type="RefSeq" id="WP_063496698.1">
    <property type="nucleotide sequence ID" value="NZ_CP014578.1"/>
</dbReference>
<organism evidence="2 3">
    <name type="scientific">Paraburkholderia phytofirmans OLGA172</name>
    <dbReference type="NCBI Taxonomy" id="1417228"/>
    <lineage>
        <taxon>Bacteria</taxon>
        <taxon>Pseudomonadati</taxon>
        <taxon>Pseudomonadota</taxon>
        <taxon>Betaproteobacteria</taxon>
        <taxon>Burkholderiales</taxon>
        <taxon>Burkholderiaceae</taxon>
        <taxon>Paraburkholderia</taxon>
    </lineage>
</organism>
<dbReference type="AlphaFoldDB" id="A0A160FM84"/>
<keyword evidence="1" id="KW-0732">Signal</keyword>
<evidence type="ECO:0000256" key="1">
    <source>
        <dbReference type="SAM" id="SignalP"/>
    </source>
</evidence>
<name>A0A160FM84_9BURK</name>
<proteinExistence type="predicted"/>
<keyword evidence="3" id="KW-1185">Reference proteome</keyword>
<evidence type="ECO:0000313" key="2">
    <source>
        <dbReference type="EMBL" id="ANB73306.1"/>
    </source>
</evidence>
<dbReference type="OrthoDB" id="9114274at2"/>